<dbReference type="EMBL" id="JARKNE010000007">
    <property type="protein sequence ID" value="KAK5819352.1"/>
    <property type="molecule type" value="Genomic_DNA"/>
</dbReference>
<accession>A0ABR0PDG8</accession>
<reference evidence="1 2" key="1">
    <citation type="submission" date="2023-03" db="EMBL/GenBank/DDBJ databases">
        <title>WGS of Gossypium arboreum.</title>
        <authorList>
            <person name="Yu D."/>
        </authorList>
    </citation>
    <scope>NUCLEOTIDE SEQUENCE [LARGE SCALE GENOMIC DNA]</scope>
    <source>
        <tissue evidence="1">Leaf</tissue>
    </source>
</reference>
<gene>
    <name evidence="1" type="ORF">PVK06_024342</name>
</gene>
<name>A0ABR0PDG8_GOSAR</name>
<evidence type="ECO:0000313" key="2">
    <source>
        <dbReference type="Proteomes" id="UP001358586"/>
    </source>
</evidence>
<proteinExistence type="predicted"/>
<comment type="caution">
    <text evidence="1">The sequence shown here is derived from an EMBL/GenBank/DDBJ whole genome shotgun (WGS) entry which is preliminary data.</text>
</comment>
<organism evidence="1 2">
    <name type="scientific">Gossypium arboreum</name>
    <name type="common">Tree cotton</name>
    <name type="synonym">Gossypium nanking</name>
    <dbReference type="NCBI Taxonomy" id="29729"/>
    <lineage>
        <taxon>Eukaryota</taxon>
        <taxon>Viridiplantae</taxon>
        <taxon>Streptophyta</taxon>
        <taxon>Embryophyta</taxon>
        <taxon>Tracheophyta</taxon>
        <taxon>Spermatophyta</taxon>
        <taxon>Magnoliopsida</taxon>
        <taxon>eudicotyledons</taxon>
        <taxon>Gunneridae</taxon>
        <taxon>Pentapetalae</taxon>
        <taxon>rosids</taxon>
        <taxon>malvids</taxon>
        <taxon>Malvales</taxon>
        <taxon>Malvaceae</taxon>
        <taxon>Malvoideae</taxon>
        <taxon>Gossypium</taxon>
    </lineage>
</organism>
<sequence length="134" mass="14958">MCRKAVDDSCMEDFCVEPGVQPKVQPEVPPEMYPKVQEATFLLELMTNPSCDRIPSYAAIVVDVTSLVKFAYSSPQVWILSYDPKLGCAPCASMPTPRRSSPICPPYVVRSCLAMVVEFVVYQRHLHAPHLLVV</sequence>
<keyword evidence="2" id="KW-1185">Reference proteome</keyword>
<evidence type="ECO:0000313" key="1">
    <source>
        <dbReference type="EMBL" id="KAK5819352.1"/>
    </source>
</evidence>
<protein>
    <submittedName>
        <fullName evidence="1">Uncharacterized protein</fullName>
    </submittedName>
</protein>
<dbReference type="Proteomes" id="UP001358586">
    <property type="component" value="Chromosome 7"/>
</dbReference>